<dbReference type="PROSITE" id="PS00688">
    <property type="entry name" value="SIGMA54_INTERACT_3"/>
    <property type="match status" value="1"/>
</dbReference>
<keyword evidence="5" id="KW-0238">DNA-binding</keyword>
<keyword evidence="8" id="KW-0597">Phosphoprotein</keyword>
<dbReference type="GO" id="GO:0043565">
    <property type="term" value="F:sequence-specific DNA binding"/>
    <property type="evidence" value="ECO:0007669"/>
    <property type="project" value="InterPro"/>
</dbReference>
<dbReference type="CDD" id="cd00009">
    <property type="entry name" value="AAA"/>
    <property type="match status" value="1"/>
</dbReference>
<gene>
    <name evidence="12" type="ORF">FBZ89_10535</name>
</gene>
<dbReference type="PROSITE" id="PS00676">
    <property type="entry name" value="SIGMA54_INTERACT_2"/>
    <property type="match status" value="1"/>
</dbReference>
<dbReference type="GO" id="GO:0006355">
    <property type="term" value="P:regulation of DNA-templated transcription"/>
    <property type="evidence" value="ECO:0007669"/>
    <property type="project" value="InterPro"/>
</dbReference>
<evidence type="ECO:0000256" key="6">
    <source>
        <dbReference type="ARBA" id="ARBA00023159"/>
    </source>
</evidence>
<evidence type="ECO:0000256" key="9">
    <source>
        <dbReference type="SAM" id="MobiDB-lite"/>
    </source>
</evidence>
<dbReference type="InterPro" id="IPR011006">
    <property type="entry name" value="CheY-like_superfamily"/>
</dbReference>
<keyword evidence="2" id="KW-0067">ATP-binding</keyword>
<dbReference type="PANTHER" id="PTHR32071:SF117">
    <property type="entry name" value="PTS-DEPENDENT DIHYDROXYACETONE KINASE OPERON REGULATORY PROTEIN-RELATED"/>
    <property type="match status" value="1"/>
</dbReference>
<evidence type="ECO:0000256" key="4">
    <source>
        <dbReference type="ARBA" id="ARBA00023015"/>
    </source>
</evidence>
<keyword evidence="3" id="KW-0902">Two-component regulatory system</keyword>
<accession>A0A560FHU7</accession>
<feature type="domain" description="Sigma-54 factor interaction" evidence="10">
    <location>
        <begin position="146"/>
        <end position="375"/>
    </location>
</feature>
<dbReference type="Gene3D" id="3.40.50.2300">
    <property type="match status" value="1"/>
</dbReference>
<dbReference type="PANTHER" id="PTHR32071">
    <property type="entry name" value="TRANSCRIPTIONAL REGULATORY PROTEIN"/>
    <property type="match status" value="1"/>
</dbReference>
<feature type="region of interest" description="Disordered" evidence="9">
    <location>
        <begin position="396"/>
        <end position="425"/>
    </location>
</feature>
<evidence type="ECO:0000313" key="13">
    <source>
        <dbReference type="Proteomes" id="UP000319859"/>
    </source>
</evidence>
<dbReference type="SMART" id="SM00382">
    <property type="entry name" value="AAA"/>
    <property type="match status" value="1"/>
</dbReference>
<feature type="domain" description="Response regulatory" evidence="11">
    <location>
        <begin position="8"/>
        <end position="122"/>
    </location>
</feature>
<dbReference type="InterPro" id="IPR025943">
    <property type="entry name" value="Sigma_54_int_dom_ATP-bd_2"/>
</dbReference>
<dbReference type="GO" id="GO:0005524">
    <property type="term" value="F:ATP binding"/>
    <property type="evidence" value="ECO:0007669"/>
    <property type="project" value="UniProtKB-KW"/>
</dbReference>
<name>A0A560FHU7_9PROT</name>
<dbReference type="InterPro" id="IPR025944">
    <property type="entry name" value="Sigma_54_int_dom_CS"/>
</dbReference>
<keyword evidence="7" id="KW-0804">Transcription</keyword>
<dbReference type="SMART" id="SM00448">
    <property type="entry name" value="REC"/>
    <property type="match status" value="1"/>
</dbReference>
<dbReference type="Pfam" id="PF00158">
    <property type="entry name" value="Sigma54_activat"/>
    <property type="match status" value="1"/>
</dbReference>
<evidence type="ECO:0000256" key="8">
    <source>
        <dbReference type="PROSITE-ProRule" id="PRU00169"/>
    </source>
</evidence>
<dbReference type="Gene3D" id="1.10.8.60">
    <property type="match status" value="1"/>
</dbReference>
<keyword evidence="4" id="KW-0805">Transcription regulation</keyword>
<dbReference type="SUPFAM" id="SSF52540">
    <property type="entry name" value="P-loop containing nucleoside triphosphate hydrolases"/>
    <property type="match status" value="1"/>
</dbReference>
<keyword evidence="6" id="KW-0010">Activator</keyword>
<dbReference type="Gene3D" id="3.40.50.300">
    <property type="entry name" value="P-loop containing nucleotide triphosphate hydrolases"/>
    <property type="match status" value="1"/>
</dbReference>
<reference evidence="12 13" key="1">
    <citation type="submission" date="2019-06" db="EMBL/GenBank/DDBJ databases">
        <title>Genomic Encyclopedia of Type Strains, Phase IV (KMG-V): Genome sequencing to study the core and pangenomes of soil and plant-associated prokaryotes.</title>
        <authorList>
            <person name="Whitman W."/>
        </authorList>
    </citation>
    <scope>NUCLEOTIDE SEQUENCE [LARGE SCALE GENOMIC DNA]</scope>
    <source>
        <strain evidence="12 13">BR 11880</strain>
    </source>
</reference>
<evidence type="ECO:0000256" key="7">
    <source>
        <dbReference type="ARBA" id="ARBA00023163"/>
    </source>
</evidence>
<dbReference type="InterPro" id="IPR001789">
    <property type="entry name" value="Sig_transdc_resp-reg_receiver"/>
</dbReference>
<dbReference type="Pfam" id="PF25601">
    <property type="entry name" value="AAA_lid_14"/>
    <property type="match status" value="1"/>
</dbReference>
<keyword evidence="1" id="KW-0547">Nucleotide-binding</keyword>
<dbReference type="FunFam" id="3.40.50.300:FF:000006">
    <property type="entry name" value="DNA-binding transcriptional regulator NtrC"/>
    <property type="match status" value="1"/>
</dbReference>
<comment type="caution">
    <text evidence="12">The sequence shown here is derived from an EMBL/GenBank/DDBJ whole genome shotgun (WGS) entry which is preliminary data.</text>
</comment>
<dbReference type="SUPFAM" id="SSF52172">
    <property type="entry name" value="CheY-like"/>
    <property type="match status" value="1"/>
</dbReference>
<dbReference type="EMBL" id="VITN01000005">
    <property type="protein sequence ID" value="TWB21168.1"/>
    <property type="molecule type" value="Genomic_DNA"/>
</dbReference>
<protein>
    <submittedName>
        <fullName evidence="12">Two-component system repressor protein LuxO</fullName>
    </submittedName>
</protein>
<dbReference type="PROSITE" id="PS50045">
    <property type="entry name" value="SIGMA54_INTERACT_4"/>
    <property type="match status" value="1"/>
</dbReference>
<dbReference type="Pfam" id="PF00072">
    <property type="entry name" value="Response_reg"/>
    <property type="match status" value="1"/>
</dbReference>
<dbReference type="RefSeq" id="WP_145749835.1">
    <property type="nucleotide sequence ID" value="NZ_VITN01000005.1"/>
</dbReference>
<sequence length="482" mass="52869">MTESDLNRVLLVEDTAPLARVYTEYLHSEGYEVEHRETGTQALESLRLRQPGALVLDLKLPDIDGLEVLRAARESHPDLPVIVVTAHGSISVAVEAMRDGAFDFLVKPFTAARLIVTVRNALERRRLTRIVAHYRRELDRGSFHSFIGASTPMQTVYRLIESVAPSRASVFLTGESGTGKELAADAIHRCSPRRDHPFIAINCAAIPKDLLESEIFGHVKGAFTGAVGDRAGAARQADGGTLFLDEVCEMPMELQAKILRFVQTGTFQPVGGTQMEKVDVRFISATNRDPLAEVAAGRFREDLYYRLHVVPIHLPPLREREGDVCLIARHFLADMAKEEGKAFQRLDGDAESALMAYEFPGNVRQLQNILRNVVVLNDGAAVTRAMLPEPLRSAMADTAATRSNPPESIAAPSPERTPAAPAAADPLASSTEVVPLWQLEKQAIQRALALTGDDVPRAAALLEISPSTIYRKLQQWKIKITG</sequence>
<dbReference type="InterPro" id="IPR002078">
    <property type="entry name" value="Sigma_54_int"/>
</dbReference>
<dbReference type="Gene3D" id="1.10.10.60">
    <property type="entry name" value="Homeodomain-like"/>
    <property type="match status" value="1"/>
</dbReference>
<feature type="modified residue" description="4-aspartylphosphate" evidence="8">
    <location>
        <position position="57"/>
    </location>
</feature>
<dbReference type="SUPFAM" id="SSF46689">
    <property type="entry name" value="Homeodomain-like"/>
    <property type="match status" value="1"/>
</dbReference>
<evidence type="ECO:0000259" key="10">
    <source>
        <dbReference type="PROSITE" id="PS50045"/>
    </source>
</evidence>
<evidence type="ECO:0000256" key="2">
    <source>
        <dbReference type="ARBA" id="ARBA00022840"/>
    </source>
</evidence>
<dbReference type="InterPro" id="IPR027417">
    <property type="entry name" value="P-loop_NTPase"/>
</dbReference>
<dbReference type="InterPro" id="IPR009057">
    <property type="entry name" value="Homeodomain-like_sf"/>
</dbReference>
<evidence type="ECO:0000259" key="11">
    <source>
        <dbReference type="PROSITE" id="PS50110"/>
    </source>
</evidence>
<dbReference type="PROSITE" id="PS50110">
    <property type="entry name" value="RESPONSE_REGULATORY"/>
    <property type="match status" value="1"/>
</dbReference>
<dbReference type="InterPro" id="IPR002197">
    <property type="entry name" value="HTH_Fis"/>
</dbReference>
<evidence type="ECO:0000313" key="12">
    <source>
        <dbReference type="EMBL" id="TWB21168.1"/>
    </source>
</evidence>
<dbReference type="InterPro" id="IPR058031">
    <property type="entry name" value="AAA_lid_NorR"/>
</dbReference>
<proteinExistence type="predicted"/>
<evidence type="ECO:0000256" key="5">
    <source>
        <dbReference type="ARBA" id="ARBA00023125"/>
    </source>
</evidence>
<dbReference type="GO" id="GO:0000160">
    <property type="term" value="P:phosphorelay signal transduction system"/>
    <property type="evidence" value="ECO:0007669"/>
    <property type="project" value="UniProtKB-KW"/>
</dbReference>
<dbReference type="CDD" id="cd17572">
    <property type="entry name" value="REC_NtrC1-like"/>
    <property type="match status" value="1"/>
</dbReference>
<evidence type="ECO:0000256" key="3">
    <source>
        <dbReference type="ARBA" id="ARBA00023012"/>
    </source>
</evidence>
<evidence type="ECO:0000256" key="1">
    <source>
        <dbReference type="ARBA" id="ARBA00022741"/>
    </source>
</evidence>
<dbReference type="InterPro" id="IPR003593">
    <property type="entry name" value="AAA+_ATPase"/>
</dbReference>
<organism evidence="12 13">
    <name type="scientific">Nitrospirillum amazonense</name>
    <dbReference type="NCBI Taxonomy" id="28077"/>
    <lineage>
        <taxon>Bacteria</taxon>
        <taxon>Pseudomonadati</taxon>
        <taxon>Pseudomonadota</taxon>
        <taxon>Alphaproteobacteria</taxon>
        <taxon>Rhodospirillales</taxon>
        <taxon>Azospirillaceae</taxon>
        <taxon>Nitrospirillum</taxon>
    </lineage>
</organism>
<feature type="compositionally biased region" description="Low complexity" evidence="9">
    <location>
        <begin position="410"/>
        <end position="425"/>
    </location>
</feature>
<dbReference type="AlphaFoldDB" id="A0A560FHU7"/>
<dbReference type="OrthoDB" id="9770562at2"/>
<dbReference type="Pfam" id="PF02954">
    <property type="entry name" value="HTH_8"/>
    <property type="match status" value="1"/>
</dbReference>
<dbReference type="Proteomes" id="UP000319859">
    <property type="component" value="Unassembled WGS sequence"/>
</dbReference>